<evidence type="ECO:0000313" key="4">
    <source>
        <dbReference type="EnsemblMetazoa" id="SMAR002718-PA"/>
    </source>
</evidence>
<comment type="function">
    <text evidence="1">Troponin T is the tropomyosin-binding subunit of troponin, the thin filament regulatory complex which confers calcium-sensitivity to striated muscle actomyosin ATPase activity.</text>
</comment>
<dbReference type="InterPro" id="IPR027707">
    <property type="entry name" value="TNNT"/>
</dbReference>
<organism evidence="4 5">
    <name type="scientific">Strigamia maritima</name>
    <name type="common">European centipede</name>
    <name type="synonym">Geophilus maritimus</name>
    <dbReference type="NCBI Taxonomy" id="126957"/>
    <lineage>
        <taxon>Eukaryota</taxon>
        <taxon>Metazoa</taxon>
        <taxon>Ecdysozoa</taxon>
        <taxon>Arthropoda</taxon>
        <taxon>Myriapoda</taxon>
        <taxon>Chilopoda</taxon>
        <taxon>Pleurostigmophora</taxon>
        <taxon>Geophilomorpha</taxon>
        <taxon>Linotaeniidae</taxon>
        <taxon>Strigamia</taxon>
    </lineage>
</organism>
<reference evidence="5" key="1">
    <citation type="submission" date="2011-05" db="EMBL/GenBank/DDBJ databases">
        <authorList>
            <person name="Richards S.R."/>
            <person name="Qu J."/>
            <person name="Jiang H."/>
            <person name="Jhangiani S.N."/>
            <person name="Agravi P."/>
            <person name="Goodspeed R."/>
            <person name="Gross S."/>
            <person name="Mandapat C."/>
            <person name="Jackson L."/>
            <person name="Mathew T."/>
            <person name="Pu L."/>
            <person name="Thornton R."/>
            <person name="Saada N."/>
            <person name="Wilczek-Boney K.B."/>
            <person name="Lee S."/>
            <person name="Kovar C."/>
            <person name="Wu Y."/>
            <person name="Scherer S.E."/>
            <person name="Worley K.C."/>
            <person name="Muzny D.M."/>
            <person name="Gibbs R."/>
        </authorList>
    </citation>
    <scope>NUCLEOTIDE SEQUENCE</scope>
    <source>
        <strain evidence="5">Brora</strain>
    </source>
</reference>
<dbReference type="PANTHER" id="PTHR11521:SF1">
    <property type="entry name" value="TROPONIN T, SKELETAL MUSCLE"/>
    <property type="match status" value="1"/>
</dbReference>
<dbReference type="GO" id="GO:0005861">
    <property type="term" value="C:troponin complex"/>
    <property type="evidence" value="ECO:0007669"/>
    <property type="project" value="InterPro"/>
</dbReference>
<dbReference type="InterPro" id="IPR038077">
    <property type="entry name" value="Troponin_sf"/>
</dbReference>
<protein>
    <recommendedName>
        <fullName evidence="6">Troponin T</fullName>
    </recommendedName>
</protein>
<dbReference type="Pfam" id="PF00992">
    <property type="entry name" value="Troponin"/>
    <property type="match status" value="1"/>
</dbReference>
<feature type="compositionally biased region" description="Basic and acidic residues" evidence="3">
    <location>
        <begin position="367"/>
        <end position="382"/>
    </location>
</feature>
<feature type="region of interest" description="Disordered" evidence="3">
    <location>
        <begin position="277"/>
        <end position="306"/>
    </location>
</feature>
<dbReference type="PhylomeDB" id="T1INX9"/>
<dbReference type="FunFam" id="1.20.5.350:FF:000003">
    <property type="entry name" value="Troponin T isoform 5"/>
    <property type="match status" value="1"/>
</dbReference>
<name>T1INX9_STRMM</name>
<dbReference type="Proteomes" id="UP000014500">
    <property type="component" value="Unassembled WGS sequence"/>
</dbReference>
<feature type="compositionally biased region" description="Basic and acidic residues" evidence="3">
    <location>
        <begin position="114"/>
        <end position="159"/>
    </location>
</feature>
<evidence type="ECO:0008006" key="6">
    <source>
        <dbReference type="Google" id="ProtNLM"/>
    </source>
</evidence>
<evidence type="ECO:0000313" key="5">
    <source>
        <dbReference type="Proteomes" id="UP000014500"/>
    </source>
</evidence>
<dbReference type="GO" id="GO:0006937">
    <property type="term" value="P:regulation of muscle contraction"/>
    <property type="evidence" value="ECO:0007669"/>
    <property type="project" value="InterPro"/>
</dbReference>
<evidence type="ECO:0000256" key="2">
    <source>
        <dbReference type="ARBA" id="ARBA00008330"/>
    </source>
</evidence>
<feature type="compositionally biased region" description="Acidic residues" evidence="3">
    <location>
        <begin position="383"/>
        <end position="392"/>
    </location>
</feature>
<evidence type="ECO:0000256" key="1">
    <source>
        <dbReference type="ARBA" id="ARBA00003363"/>
    </source>
</evidence>
<dbReference type="STRING" id="126957.T1INX9"/>
<feature type="compositionally biased region" description="Basic and acidic residues" evidence="3">
    <location>
        <begin position="343"/>
        <end position="357"/>
    </location>
</feature>
<comment type="similarity">
    <text evidence="2">Belongs to the troponin T family.</text>
</comment>
<reference evidence="4" key="2">
    <citation type="submission" date="2015-02" db="UniProtKB">
        <authorList>
            <consortium name="EnsemblMetazoa"/>
        </authorList>
    </citation>
    <scope>IDENTIFICATION</scope>
</reference>
<feature type="region of interest" description="Disordered" evidence="3">
    <location>
        <begin position="93"/>
        <end position="170"/>
    </location>
</feature>
<accession>T1INX9</accession>
<dbReference type="InterPro" id="IPR001978">
    <property type="entry name" value="Troponin"/>
</dbReference>
<dbReference type="HOGENOM" id="CLU_047178_2_0_1"/>
<dbReference type="SUPFAM" id="SSF90250">
    <property type="entry name" value="Troponin coil-coiled subunits"/>
    <property type="match status" value="1"/>
</dbReference>
<dbReference type="AlphaFoldDB" id="T1INX9"/>
<dbReference type="EMBL" id="JH431229">
    <property type="status" value="NOT_ANNOTATED_CDS"/>
    <property type="molecule type" value="Genomic_DNA"/>
</dbReference>
<sequence length="392" mass="46299">MEERIEVLKLMDEITEDDVQRVSQTHQSIGETLKCDLEYAVRQNDNLQVRVYRPAAPEPQKSETEIILEEKIQKKTLQDEESWKEYIDQWRKQRNKEEEELRVLKEKQYKRRHERDAEEQVRAEKKRLEDEKRQRENEEKRQRDMEAKKKRLEEAEKKRQAMQQALDLQKSTDIKPNFVIQKRADGGPGANVGNTAMDKLMNVAAARGEMGKTREQLDDDKAISLSFRVKPLEIDGLPVEELKAKAKQLWEQVCQLETEKYDLEERQKRQDYDLKELGERQRQINRNKALKKGLDPESLTGKYPPKLQVASKYERRIDRRSYSDKKGLFDGGLEATYNARSEKEWEDKMMSHAEKKGKLPKWLGEAAGKKGGFEEDTTAHEEYVEEEEEEEE</sequence>
<keyword evidence="5" id="KW-1185">Reference proteome</keyword>
<dbReference type="Gene3D" id="1.20.5.350">
    <property type="match status" value="1"/>
</dbReference>
<dbReference type="GO" id="GO:0006936">
    <property type="term" value="P:muscle contraction"/>
    <property type="evidence" value="ECO:0007669"/>
    <property type="project" value="TreeGrafter"/>
</dbReference>
<dbReference type="GO" id="GO:0045214">
    <property type="term" value="P:sarcomere organization"/>
    <property type="evidence" value="ECO:0007669"/>
    <property type="project" value="UniProtKB-ARBA"/>
</dbReference>
<feature type="region of interest" description="Disordered" evidence="3">
    <location>
        <begin position="343"/>
        <end position="392"/>
    </location>
</feature>
<feature type="compositionally biased region" description="Basic and acidic residues" evidence="3">
    <location>
        <begin position="93"/>
        <end position="107"/>
    </location>
</feature>
<evidence type="ECO:0000256" key="3">
    <source>
        <dbReference type="SAM" id="MobiDB-lite"/>
    </source>
</evidence>
<dbReference type="eggNOG" id="KOG3634">
    <property type="taxonomic scope" value="Eukaryota"/>
</dbReference>
<dbReference type="PANTHER" id="PTHR11521">
    <property type="entry name" value="TROPONIN T"/>
    <property type="match status" value="1"/>
</dbReference>
<dbReference type="GO" id="GO:0005523">
    <property type="term" value="F:tropomyosin binding"/>
    <property type="evidence" value="ECO:0007669"/>
    <property type="project" value="TreeGrafter"/>
</dbReference>
<proteinExistence type="inferred from homology"/>
<dbReference type="OMA" id="YDMQELA"/>
<dbReference type="EnsemblMetazoa" id="SMAR002718-RA">
    <property type="protein sequence ID" value="SMAR002718-PA"/>
    <property type="gene ID" value="SMAR002718"/>
</dbReference>